<dbReference type="Pfam" id="PF04377">
    <property type="entry name" value="ATE_C"/>
    <property type="match status" value="1"/>
</dbReference>
<feature type="compositionally biased region" description="Polar residues" evidence="5">
    <location>
        <begin position="613"/>
        <end position="625"/>
    </location>
</feature>
<proteinExistence type="inferred from homology"/>
<gene>
    <name evidence="8" type="ORF">F3Y22_tig00013565pilonHSYRG00037</name>
</gene>
<sequence length="810" mass="90117">MKNEASSSNSREESLVVDCGRRRSSCGYCKSSGRTSISHGLWAHSLTVNDYQDLLDRGWRRSGCFLYKPEMEGTCCPSYTIRLKANDFVPSKEQRRVYRRMQSGEFPSGNQFPKAAVKMVPHAKRKLAAEGSEDLLYTSNTAFQISATLRRTRSAERDGQQSQIAEEIDLCPKSIAEKLAFSLNQLAKIYGLSCRACKGHINFYSTDKSASLDKDVQIVVLPEESGSGSHGSSAKKSSEHRLGQKRKLEIHLKRSSFDPEEYALYKQYQIKVHNDPPDRVTESSYRRFLVDTPLFYVSPPADGMVPPCGFGSFHQQYMIDGKLVAVGVVDVLPRCLSSKYLFWDPDYAFLSLGKYSALQEIGWVKENQAYCASLQYYYMGYYIHSCSKMRYKAAYYPSELLCPLRYQWVAFHLARSMLDKQKYVILSDYMIEIESDNSDDELELETSGLGSGAIDNGDLTNVLVGLRGSRLRYKLPAGGGCRAVQANGLFTWLRICYDSRCLEKFGLESMYLQVALLGVEISSVQSIYLKKRTFLNRYVHLPLAYVSDMFSWFDDRNRGRRLGQVGQSSHRGRASSQGRRLSQVGQSSHRDRGSSQGRRLSQVGQSSHRDRTSSQGRSLSQVGQSSHRDRASSQGGRLSQVGQSSHPGRASSQGQAPHSIGTQMYPITNTSIHMNVVDENGSSCPSPAVSLITPMISPASFLAKFWSNESRSNCKSSAGLPNPKRSNPRSPIIVPSSHSGVFAPRNQMRRSGGGFGEAFFRLWWCFLGSKAKSSLDSAGTLVKVLDTGPENFDTVADVVVAMAEDLAVVG</sequence>
<protein>
    <recommendedName>
        <fullName evidence="2">arginyltransferase</fullName>
        <ecNumber evidence="2">2.3.2.8</ecNumber>
    </recommendedName>
</protein>
<keyword evidence="3 8" id="KW-0808">Transferase</keyword>
<dbReference type="SUPFAM" id="SSF55729">
    <property type="entry name" value="Acyl-CoA N-acyltransferases (Nat)"/>
    <property type="match status" value="1"/>
</dbReference>
<evidence type="ECO:0000313" key="9">
    <source>
        <dbReference type="Proteomes" id="UP000436088"/>
    </source>
</evidence>
<dbReference type="GO" id="GO:0005737">
    <property type="term" value="C:cytoplasm"/>
    <property type="evidence" value="ECO:0007669"/>
    <property type="project" value="TreeGrafter"/>
</dbReference>
<evidence type="ECO:0000256" key="5">
    <source>
        <dbReference type="SAM" id="MobiDB-lite"/>
    </source>
</evidence>
<keyword evidence="9" id="KW-1185">Reference proteome</keyword>
<feature type="region of interest" description="Disordered" evidence="5">
    <location>
        <begin position="713"/>
        <end position="747"/>
    </location>
</feature>
<evidence type="ECO:0000256" key="1">
    <source>
        <dbReference type="ARBA" id="ARBA00009991"/>
    </source>
</evidence>
<comment type="caution">
    <text evidence="8">The sequence shown here is derived from an EMBL/GenBank/DDBJ whole genome shotgun (WGS) entry which is preliminary data.</text>
</comment>
<dbReference type="Proteomes" id="UP000436088">
    <property type="component" value="Unassembled WGS sequence"/>
</dbReference>
<dbReference type="PANTHER" id="PTHR21367:SF1">
    <property type="entry name" value="ARGINYL-TRNA--PROTEIN TRANSFERASE 1"/>
    <property type="match status" value="1"/>
</dbReference>
<organism evidence="8 9">
    <name type="scientific">Hibiscus syriacus</name>
    <name type="common">Rose of Sharon</name>
    <dbReference type="NCBI Taxonomy" id="106335"/>
    <lineage>
        <taxon>Eukaryota</taxon>
        <taxon>Viridiplantae</taxon>
        <taxon>Streptophyta</taxon>
        <taxon>Embryophyta</taxon>
        <taxon>Tracheophyta</taxon>
        <taxon>Spermatophyta</taxon>
        <taxon>Magnoliopsida</taxon>
        <taxon>eudicotyledons</taxon>
        <taxon>Gunneridae</taxon>
        <taxon>Pentapetalae</taxon>
        <taxon>rosids</taxon>
        <taxon>malvids</taxon>
        <taxon>Malvales</taxon>
        <taxon>Malvaceae</taxon>
        <taxon>Malvoideae</taxon>
        <taxon>Hibiscus</taxon>
    </lineage>
</organism>
<evidence type="ECO:0000313" key="8">
    <source>
        <dbReference type="EMBL" id="KAE8722812.1"/>
    </source>
</evidence>
<feature type="compositionally biased region" description="Polar residues" evidence="5">
    <location>
        <begin position="594"/>
        <end position="606"/>
    </location>
</feature>
<comment type="similarity">
    <text evidence="1">Belongs to the R-transferase family.</text>
</comment>
<feature type="compositionally biased region" description="Polar residues" evidence="5">
    <location>
        <begin position="565"/>
        <end position="587"/>
    </location>
</feature>
<name>A0A6A3C6L9_HIBSY</name>
<dbReference type="InterPro" id="IPR030700">
    <property type="entry name" value="N-end_Aminoacyl_Trfase"/>
</dbReference>
<evidence type="ECO:0000256" key="3">
    <source>
        <dbReference type="ARBA" id="ARBA00022679"/>
    </source>
</evidence>
<reference evidence="8" key="1">
    <citation type="submission" date="2019-09" db="EMBL/GenBank/DDBJ databases">
        <title>Draft genome information of white flower Hibiscus syriacus.</title>
        <authorList>
            <person name="Kim Y.-M."/>
        </authorList>
    </citation>
    <scope>NUCLEOTIDE SEQUENCE [LARGE SCALE GENOMIC DNA]</scope>
    <source>
        <strain evidence="8">YM2019G1</strain>
    </source>
</reference>
<feature type="region of interest" description="Disordered" evidence="5">
    <location>
        <begin position="223"/>
        <end position="244"/>
    </location>
</feature>
<evidence type="ECO:0000256" key="4">
    <source>
        <dbReference type="ARBA" id="ARBA00023315"/>
    </source>
</evidence>
<feature type="region of interest" description="Disordered" evidence="5">
    <location>
        <begin position="563"/>
        <end position="663"/>
    </location>
</feature>
<keyword evidence="4" id="KW-0012">Acyltransferase</keyword>
<feature type="compositionally biased region" description="Polar residues" evidence="5">
    <location>
        <begin position="632"/>
        <end position="663"/>
    </location>
</feature>
<dbReference type="GO" id="GO:0004057">
    <property type="term" value="F:arginyl-tRNA--protein transferase activity"/>
    <property type="evidence" value="ECO:0007669"/>
    <property type="project" value="UniProtKB-EC"/>
</dbReference>
<dbReference type="Pfam" id="PF04376">
    <property type="entry name" value="ATE_N"/>
    <property type="match status" value="1"/>
</dbReference>
<evidence type="ECO:0000259" key="7">
    <source>
        <dbReference type="Pfam" id="PF04377"/>
    </source>
</evidence>
<dbReference type="PANTHER" id="PTHR21367">
    <property type="entry name" value="ARGININE-TRNA-PROTEIN TRANSFERASE 1"/>
    <property type="match status" value="1"/>
</dbReference>
<dbReference type="AlphaFoldDB" id="A0A6A3C6L9"/>
<dbReference type="InterPro" id="IPR007471">
    <property type="entry name" value="N-end_Aminoacyl_Trfase_N"/>
</dbReference>
<evidence type="ECO:0000259" key="6">
    <source>
        <dbReference type="Pfam" id="PF04376"/>
    </source>
</evidence>
<feature type="domain" description="N-end aminoacyl transferase N-terminal" evidence="6">
    <location>
        <begin position="24"/>
        <end position="96"/>
    </location>
</feature>
<feature type="domain" description="N-end rule aminoacyl transferase C-terminal" evidence="7">
    <location>
        <begin position="260"/>
        <end position="402"/>
    </location>
</feature>
<accession>A0A6A3C6L9</accession>
<evidence type="ECO:0000256" key="2">
    <source>
        <dbReference type="ARBA" id="ARBA00012025"/>
    </source>
</evidence>
<dbReference type="EC" id="2.3.2.8" evidence="2"/>
<dbReference type="InterPro" id="IPR016181">
    <property type="entry name" value="Acyl_CoA_acyltransferase"/>
</dbReference>
<dbReference type="InterPro" id="IPR007472">
    <property type="entry name" value="N-end_Aminoacyl_Trfase_C"/>
</dbReference>
<feature type="compositionally biased region" description="Low complexity" evidence="5">
    <location>
        <begin position="223"/>
        <end position="235"/>
    </location>
</feature>
<dbReference type="EMBL" id="VEPZ02000552">
    <property type="protein sequence ID" value="KAE8722812.1"/>
    <property type="molecule type" value="Genomic_DNA"/>
</dbReference>